<evidence type="ECO:0000256" key="4">
    <source>
        <dbReference type="ARBA" id="ARBA00012513"/>
    </source>
</evidence>
<evidence type="ECO:0000313" key="28">
    <source>
        <dbReference type="Proteomes" id="UP000467841"/>
    </source>
</evidence>
<dbReference type="InterPro" id="IPR008271">
    <property type="entry name" value="Ser/Thr_kinase_AS"/>
</dbReference>
<dbReference type="FunFam" id="3.80.10.10:FF:000413">
    <property type="entry name" value="Inactive leucine-rich repeat receptor-like protein kinase"/>
    <property type="match status" value="1"/>
</dbReference>
<dbReference type="AlphaFoldDB" id="A0A6D2JI37"/>
<dbReference type="InterPro" id="IPR055414">
    <property type="entry name" value="LRR_R13L4/SHOC2-like"/>
</dbReference>
<dbReference type="OrthoDB" id="2015831at2759"/>
<keyword evidence="7" id="KW-0597">Phosphoprotein</keyword>
<dbReference type="SMART" id="SM00369">
    <property type="entry name" value="LRR_TYP"/>
    <property type="match status" value="6"/>
</dbReference>
<keyword evidence="18" id="KW-0675">Receptor</keyword>
<dbReference type="InterPro" id="IPR017441">
    <property type="entry name" value="Protein_kinase_ATP_BS"/>
</dbReference>
<comment type="subcellular location">
    <subcellularLocation>
        <location evidence="1">Cell membrane</location>
        <topology evidence="1">Single-pass membrane protein</topology>
    </subcellularLocation>
</comment>
<comment type="similarity">
    <text evidence="3">Belongs to the RLP family.</text>
</comment>
<dbReference type="PROSITE" id="PS00108">
    <property type="entry name" value="PROTEIN_KINASE_ST"/>
    <property type="match status" value="1"/>
</dbReference>
<evidence type="ECO:0000256" key="6">
    <source>
        <dbReference type="ARBA" id="ARBA00022527"/>
    </source>
</evidence>
<feature type="binding site" evidence="22">
    <location>
        <position position="694"/>
    </location>
    <ligand>
        <name>ATP</name>
        <dbReference type="ChEBI" id="CHEBI:30616"/>
    </ligand>
</feature>
<accession>A0A6D2JI37</accession>
<dbReference type="Gene3D" id="1.10.510.10">
    <property type="entry name" value="Transferase(Phosphotransferase) domain 1"/>
    <property type="match status" value="1"/>
</dbReference>
<evidence type="ECO:0000256" key="15">
    <source>
        <dbReference type="ARBA" id="ARBA00022840"/>
    </source>
</evidence>
<dbReference type="Gene3D" id="3.30.200.20">
    <property type="entry name" value="Phosphorylase Kinase, domain 1"/>
    <property type="match status" value="1"/>
</dbReference>
<evidence type="ECO:0000256" key="9">
    <source>
        <dbReference type="ARBA" id="ARBA00022679"/>
    </source>
</evidence>
<dbReference type="EMBL" id="CACVBM020001163">
    <property type="protein sequence ID" value="CAA7036537.1"/>
    <property type="molecule type" value="Genomic_DNA"/>
</dbReference>
<organism evidence="27 28">
    <name type="scientific">Microthlaspi erraticum</name>
    <dbReference type="NCBI Taxonomy" id="1685480"/>
    <lineage>
        <taxon>Eukaryota</taxon>
        <taxon>Viridiplantae</taxon>
        <taxon>Streptophyta</taxon>
        <taxon>Embryophyta</taxon>
        <taxon>Tracheophyta</taxon>
        <taxon>Spermatophyta</taxon>
        <taxon>Magnoliopsida</taxon>
        <taxon>eudicotyledons</taxon>
        <taxon>Gunneridae</taxon>
        <taxon>Pentapetalae</taxon>
        <taxon>rosids</taxon>
        <taxon>malvids</taxon>
        <taxon>Brassicales</taxon>
        <taxon>Brassicaceae</taxon>
        <taxon>Coluteocarpeae</taxon>
        <taxon>Microthlaspi</taxon>
    </lineage>
</organism>
<keyword evidence="9" id="KW-0808">Transferase</keyword>
<dbReference type="FunFam" id="3.80.10.10:FF:000111">
    <property type="entry name" value="LRR receptor-like serine/threonine-protein kinase ERECTA"/>
    <property type="match status" value="1"/>
</dbReference>
<evidence type="ECO:0000256" key="18">
    <source>
        <dbReference type="ARBA" id="ARBA00023170"/>
    </source>
</evidence>
<evidence type="ECO:0000256" key="7">
    <source>
        <dbReference type="ARBA" id="ARBA00022553"/>
    </source>
</evidence>
<evidence type="ECO:0000256" key="10">
    <source>
        <dbReference type="ARBA" id="ARBA00022692"/>
    </source>
</evidence>
<evidence type="ECO:0000256" key="12">
    <source>
        <dbReference type="ARBA" id="ARBA00022737"/>
    </source>
</evidence>
<keyword evidence="19" id="KW-0325">Glycoprotein</keyword>
<evidence type="ECO:0000256" key="19">
    <source>
        <dbReference type="ARBA" id="ARBA00023180"/>
    </source>
</evidence>
<dbReference type="PROSITE" id="PS50011">
    <property type="entry name" value="PROTEIN_KINASE_DOM"/>
    <property type="match status" value="1"/>
</dbReference>
<dbReference type="InterPro" id="IPR003591">
    <property type="entry name" value="Leu-rich_rpt_typical-subtyp"/>
</dbReference>
<sequence length="989" mass="110040">MFRRLLILRLLFLLPLASSRPDHKKEEVENLLKLKSAFGETESNDVFAKWTHRKSACEFVGVVCDSVGNVVEINLGSRSLINGDNTSHDLPFDSICDLKFLEKLVLGNNSLRGRIRENLRKCNRLRYLDLGVNNFSGEFPAIDSLRLLEFLSVNASGISGKFPWHSLKNLKRLKFLSVGDNRFDRHPFPGEILNLTALNWIYLSNSSITGKIPEGIKNLLLLQNLELSDNEITGEIPRGISQLKNLIQLEIYTNYLTGKLPTGFGSLTNLRYFDASNNSLEGDLSELRSLKNLVSLGLFENRLTGEIPREFGDFKSLAALSLYRNRLTGKLPERLGSWTGFKHMDVSENFLEGQIPPDMCKKGVMTHLLLLQNRFSGQVPESYAKCKSLVRVRVSNNSLSGVIPNGIWGLPNLQFLDLASNRFEGNLTGDIGKAKSLGSLDLSSNQFSGSLPSEISGANSLVSVNFRLNKFSGNVPESFGKLKELSSLYLNENKLSGAIPVSLGLCASLADLNLAGNSLSGNIPDSLGSLHLLNSLNLSGNKLSGKIPVGLSSLKLSLLDLSDNKLTGSVPQSLKTGSFEGNSGLCSSEIAYLQPCRDHDGTAKHLSKLEICFIVALLLALFVLFCYVIFKVKQGRLNRTAEKKNNWLVSSFRLLNMNEMEIIDEIKSENLIGRGGHGNVYRVTLSNGETLAVKHIWRPEVCNESFRSSTGMLSSDRNNNNNNNREFEAEVATLSNIKHINVVKLFCSIMSEDSNLLVYEYMPNGSLWEQLHERRGEQEIGWRVRQAIALGAAKGLEYLHHGLDRPVIHRDVKSSNILLDEEWRARIADFGLAKIIQPDSVQRAFSAPLVEGTLGYIAPECAYTSNVNEKSDVYSFGVVLMELVTGKKPVEAEFGENKDIVMWVWSRSKEMNREKMMELIDPIIEYEHKEDALKVLTIALLCTDKSPQSRPSMKSVVCMLEKTESSCSNNGEASYDDNDSDEITEIYNS</sequence>
<dbReference type="InterPro" id="IPR032675">
    <property type="entry name" value="LRR_dom_sf"/>
</dbReference>
<dbReference type="Pfam" id="PF00560">
    <property type="entry name" value="LRR_1"/>
    <property type="match status" value="4"/>
</dbReference>
<evidence type="ECO:0000313" key="27">
    <source>
        <dbReference type="EMBL" id="CAA7036537.1"/>
    </source>
</evidence>
<evidence type="ECO:0000256" key="21">
    <source>
        <dbReference type="ARBA" id="ARBA00048679"/>
    </source>
</evidence>
<proteinExistence type="inferred from homology"/>
<evidence type="ECO:0000256" key="1">
    <source>
        <dbReference type="ARBA" id="ARBA00004162"/>
    </source>
</evidence>
<keyword evidence="8" id="KW-0433">Leucine-rich repeat</keyword>
<dbReference type="SUPFAM" id="SSF52058">
    <property type="entry name" value="L domain-like"/>
    <property type="match status" value="2"/>
</dbReference>
<gene>
    <name evidence="27" type="ORF">MERR_LOCUS23772</name>
</gene>
<dbReference type="Proteomes" id="UP000467841">
    <property type="component" value="Unassembled WGS sequence"/>
</dbReference>
<dbReference type="GO" id="GO:0009791">
    <property type="term" value="P:post-embryonic development"/>
    <property type="evidence" value="ECO:0007669"/>
    <property type="project" value="UniProtKB-ARBA"/>
</dbReference>
<keyword evidence="15 22" id="KW-0067">ATP-binding</keyword>
<dbReference type="Gene3D" id="3.80.10.10">
    <property type="entry name" value="Ribonuclease Inhibitor"/>
    <property type="match status" value="4"/>
</dbReference>
<evidence type="ECO:0000256" key="14">
    <source>
        <dbReference type="ARBA" id="ARBA00022777"/>
    </source>
</evidence>
<evidence type="ECO:0000256" key="8">
    <source>
        <dbReference type="ARBA" id="ARBA00022614"/>
    </source>
</evidence>
<feature type="domain" description="Protein kinase" evidence="26">
    <location>
        <begin position="666"/>
        <end position="963"/>
    </location>
</feature>
<feature type="region of interest" description="Disordered" evidence="23">
    <location>
        <begin position="964"/>
        <end position="989"/>
    </location>
</feature>
<feature type="compositionally biased region" description="Acidic residues" evidence="23">
    <location>
        <begin position="974"/>
        <end position="989"/>
    </location>
</feature>
<evidence type="ECO:0000259" key="26">
    <source>
        <dbReference type="PROSITE" id="PS50011"/>
    </source>
</evidence>
<reference evidence="27" key="1">
    <citation type="submission" date="2020-01" db="EMBL/GenBank/DDBJ databases">
        <authorList>
            <person name="Mishra B."/>
        </authorList>
    </citation>
    <scope>NUCLEOTIDE SEQUENCE [LARGE SCALE GENOMIC DNA]</scope>
</reference>
<evidence type="ECO:0000256" key="22">
    <source>
        <dbReference type="PROSITE-ProRule" id="PRU10141"/>
    </source>
</evidence>
<keyword evidence="14" id="KW-0418">Kinase</keyword>
<keyword evidence="12" id="KW-0677">Repeat</keyword>
<dbReference type="PANTHER" id="PTHR48056:SF41">
    <property type="entry name" value="RECEPTOR-LIKE PROTEIN KINASE HAIKU2"/>
    <property type="match status" value="1"/>
</dbReference>
<evidence type="ECO:0000256" key="20">
    <source>
        <dbReference type="ARBA" id="ARBA00047899"/>
    </source>
</evidence>
<dbReference type="GO" id="GO:0005524">
    <property type="term" value="F:ATP binding"/>
    <property type="evidence" value="ECO:0007669"/>
    <property type="project" value="UniProtKB-UniRule"/>
</dbReference>
<dbReference type="Pfam" id="PF23598">
    <property type="entry name" value="LRR_14"/>
    <property type="match status" value="1"/>
</dbReference>
<dbReference type="PANTHER" id="PTHR48056">
    <property type="entry name" value="LRR RECEPTOR-LIKE SERINE/THREONINE-PROTEIN KINASE-RELATED"/>
    <property type="match status" value="1"/>
</dbReference>
<evidence type="ECO:0000256" key="2">
    <source>
        <dbReference type="ARBA" id="ARBA00008684"/>
    </source>
</evidence>
<keyword evidence="16 24" id="KW-1133">Transmembrane helix</keyword>
<dbReference type="GO" id="GO:0005886">
    <property type="term" value="C:plasma membrane"/>
    <property type="evidence" value="ECO:0007669"/>
    <property type="project" value="UniProtKB-SubCell"/>
</dbReference>
<evidence type="ECO:0000256" key="23">
    <source>
        <dbReference type="SAM" id="MobiDB-lite"/>
    </source>
</evidence>
<dbReference type="SMART" id="SM00220">
    <property type="entry name" value="S_TKc"/>
    <property type="match status" value="1"/>
</dbReference>
<dbReference type="InterPro" id="IPR001611">
    <property type="entry name" value="Leu-rich_rpt"/>
</dbReference>
<keyword evidence="17 24" id="KW-0472">Membrane</keyword>
<comment type="catalytic activity">
    <reaction evidence="21">
        <text>L-seryl-[protein] + ATP = O-phospho-L-seryl-[protein] + ADP + H(+)</text>
        <dbReference type="Rhea" id="RHEA:17989"/>
        <dbReference type="Rhea" id="RHEA-COMP:9863"/>
        <dbReference type="Rhea" id="RHEA-COMP:11604"/>
        <dbReference type="ChEBI" id="CHEBI:15378"/>
        <dbReference type="ChEBI" id="CHEBI:29999"/>
        <dbReference type="ChEBI" id="CHEBI:30616"/>
        <dbReference type="ChEBI" id="CHEBI:83421"/>
        <dbReference type="ChEBI" id="CHEBI:456216"/>
        <dbReference type="EC" id="2.7.11.1"/>
    </reaction>
</comment>
<dbReference type="FunFam" id="3.30.200.20:FF:000540">
    <property type="entry name" value="Receptor-like protein kinase HAIKU2"/>
    <property type="match status" value="1"/>
</dbReference>
<dbReference type="GO" id="GO:0004674">
    <property type="term" value="F:protein serine/threonine kinase activity"/>
    <property type="evidence" value="ECO:0007669"/>
    <property type="project" value="UniProtKB-KW"/>
</dbReference>
<evidence type="ECO:0000256" key="13">
    <source>
        <dbReference type="ARBA" id="ARBA00022741"/>
    </source>
</evidence>
<keyword evidence="28" id="KW-1185">Reference proteome</keyword>
<dbReference type="InterPro" id="IPR011009">
    <property type="entry name" value="Kinase-like_dom_sf"/>
</dbReference>
<feature type="transmembrane region" description="Helical" evidence="24">
    <location>
        <begin position="613"/>
        <end position="630"/>
    </location>
</feature>
<evidence type="ECO:0000256" key="17">
    <source>
        <dbReference type="ARBA" id="ARBA00023136"/>
    </source>
</evidence>
<evidence type="ECO:0000256" key="25">
    <source>
        <dbReference type="SAM" id="SignalP"/>
    </source>
</evidence>
<dbReference type="SUPFAM" id="SSF56112">
    <property type="entry name" value="Protein kinase-like (PK-like)"/>
    <property type="match status" value="1"/>
</dbReference>
<comment type="catalytic activity">
    <reaction evidence="20">
        <text>L-threonyl-[protein] + ATP = O-phospho-L-threonyl-[protein] + ADP + H(+)</text>
        <dbReference type="Rhea" id="RHEA:46608"/>
        <dbReference type="Rhea" id="RHEA-COMP:11060"/>
        <dbReference type="Rhea" id="RHEA-COMP:11605"/>
        <dbReference type="ChEBI" id="CHEBI:15378"/>
        <dbReference type="ChEBI" id="CHEBI:30013"/>
        <dbReference type="ChEBI" id="CHEBI:30616"/>
        <dbReference type="ChEBI" id="CHEBI:61977"/>
        <dbReference type="ChEBI" id="CHEBI:456216"/>
        <dbReference type="EC" id="2.7.11.1"/>
    </reaction>
</comment>
<keyword evidence="13 22" id="KW-0547">Nucleotide-binding</keyword>
<keyword evidence="5" id="KW-1003">Cell membrane</keyword>
<dbReference type="EC" id="2.7.11.1" evidence="4"/>
<protein>
    <recommendedName>
        <fullName evidence="4">non-specific serine/threonine protein kinase</fullName>
        <ecNumber evidence="4">2.7.11.1</ecNumber>
    </recommendedName>
</protein>
<keyword evidence="10 24" id="KW-0812">Transmembrane</keyword>
<feature type="chain" id="PRO_5025450600" description="non-specific serine/threonine protein kinase" evidence="25">
    <location>
        <begin position="20"/>
        <end position="989"/>
    </location>
</feature>
<dbReference type="Pfam" id="PF08263">
    <property type="entry name" value="LRRNT_2"/>
    <property type="match status" value="1"/>
</dbReference>
<feature type="signal peptide" evidence="25">
    <location>
        <begin position="1"/>
        <end position="19"/>
    </location>
</feature>
<keyword evidence="11 25" id="KW-0732">Signal</keyword>
<evidence type="ECO:0000256" key="3">
    <source>
        <dbReference type="ARBA" id="ARBA00009592"/>
    </source>
</evidence>
<dbReference type="CDD" id="cd14066">
    <property type="entry name" value="STKc_IRAK"/>
    <property type="match status" value="1"/>
</dbReference>
<comment type="caution">
    <text evidence="27">The sequence shown here is derived from an EMBL/GenBank/DDBJ whole genome shotgun (WGS) entry which is preliminary data.</text>
</comment>
<evidence type="ECO:0000256" key="5">
    <source>
        <dbReference type="ARBA" id="ARBA00022475"/>
    </source>
</evidence>
<dbReference type="InterPro" id="IPR050647">
    <property type="entry name" value="Plant_LRR-RLKs"/>
</dbReference>
<comment type="similarity">
    <text evidence="2">Belongs to the protein kinase superfamily. Ser/Thr protein kinase family.</text>
</comment>
<evidence type="ECO:0000256" key="16">
    <source>
        <dbReference type="ARBA" id="ARBA00022989"/>
    </source>
</evidence>
<keyword evidence="6" id="KW-0723">Serine/threonine-protein kinase</keyword>
<dbReference type="InterPro" id="IPR013210">
    <property type="entry name" value="LRR_N_plant-typ"/>
</dbReference>
<evidence type="ECO:0000256" key="11">
    <source>
        <dbReference type="ARBA" id="ARBA00022729"/>
    </source>
</evidence>
<dbReference type="FunFam" id="1.10.510.10:FF:000417">
    <property type="entry name" value="Leucine-rich repeat receptor-like protein kinase"/>
    <property type="match status" value="1"/>
</dbReference>
<dbReference type="InterPro" id="IPR000719">
    <property type="entry name" value="Prot_kinase_dom"/>
</dbReference>
<dbReference type="Pfam" id="PF13855">
    <property type="entry name" value="LRR_8"/>
    <property type="match status" value="1"/>
</dbReference>
<dbReference type="FunFam" id="3.80.10.10:FF:000905">
    <property type="entry name" value="Receptor-like protein kinase 7"/>
    <property type="match status" value="1"/>
</dbReference>
<dbReference type="PROSITE" id="PS00107">
    <property type="entry name" value="PROTEIN_KINASE_ATP"/>
    <property type="match status" value="1"/>
</dbReference>
<name>A0A6D2JI37_9BRAS</name>
<evidence type="ECO:0000256" key="24">
    <source>
        <dbReference type="SAM" id="Phobius"/>
    </source>
</evidence>
<dbReference type="Pfam" id="PF00069">
    <property type="entry name" value="Pkinase"/>
    <property type="match status" value="1"/>
</dbReference>